<dbReference type="STRING" id="76193.A0A194QRX8"/>
<name>A0A194QRX8_PAPMA</name>
<evidence type="ECO:0000313" key="2">
    <source>
        <dbReference type="EMBL" id="KPJ06296.1"/>
    </source>
</evidence>
<dbReference type="EMBL" id="KQ461196">
    <property type="protein sequence ID" value="KPJ06296.1"/>
    <property type="molecule type" value="Genomic_DNA"/>
</dbReference>
<sequence length="403" mass="47310">MSDMETSIRGFSFMPGTEVKIKGLDLQYVEDSELERAWRSNRRERIKQQEEKIWNEFIEEQDIVRTVYESDPYQFIEQLSESCLNELLHNHLKKVQEKDKKTEVEINCKDEETASHGEESPVSTESTEHDKCDDDNIFHIFQEDKDDEGYSGNEDMLNDSAGSAVCTVREKQEDNEEHISLERIDIYNIDQEELKKMQKRSAEFNSRFSRIHVYQLQRQIHDLKRTNSCQLPYGQHTQLQAHMLRIVSLHQNLLQAYCNLMVTCDKLDEVLAKYNQRTTDFVKSVDDDKNRNKTQRSRGKKLKTSRADGKLSMYSLDTLWVNLKPKISSTKNNSLSSANKLTSTASRTSQKHIPKKVTPRVRRKSPMLVLKIIHDIMDVSRWTDRTNDQSAQWEFFKNLFLND</sequence>
<feature type="compositionally biased region" description="Polar residues" evidence="1">
    <location>
        <begin position="331"/>
        <end position="348"/>
    </location>
</feature>
<evidence type="ECO:0000256" key="1">
    <source>
        <dbReference type="SAM" id="MobiDB-lite"/>
    </source>
</evidence>
<feature type="compositionally biased region" description="Basic residues" evidence="1">
    <location>
        <begin position="292"/>
        <end position="304"/>
    </location>
</feature>
<feature type="compositionally biased region" description="Basic and acidic residues" evidence="1">
    <location>
        <begin position="100"/>
        <end position="119"/>
    </location>
</feature>
<dbReference type="AlphaFoldDB" id="A0A194QRX8"/>
<keyword evidence="3" id="KW-1185">Reference proteome</keyword>
<dbReference type="InParanoid" id="A0A194QRX8"/>
<proteinExistence type="predicted"/>
<gene>
    <name evidence="2" type="ORF">RR48_14035</name>
</gene>
<accession>A0A194QRX8</accession>
<protein>
    <submittedName>
        <fullName evidence="2">Uncharacterized protein</fullName>
    </submittedName>
</protein>
<dbReference type="Proteomes" id="UP000053240">
    <property type="component" value="Unassembled WGS sequence"/>
</dbReference>
<feature type="compositionally biased region" description="Basic residues" evidence="1">
    <location>
        <begin position="349"/>
        <end position="360"/>
    </location>
</feature>
<feature type="region of interest" description="Disordered" evidence="1">
    <location>
        <begin position="100"/>
        <end position="131"/>
    </location>
</feature>
<feature type="region of interest" description="Disordered" evidence="1">
    <location>
        <begin position="285"/>
        <end position="306"/>
    </location>
</feature>
<reference evidence="2 3" key="1">
    <citation type="journal article" date="2015" name="Nat. Commun.">
        <title>Outbred genome sequencing and CRISPR/Cas9 gene editing in butterflies.</title>
        <authorList>
            <person name="Li X."/>
            <person name="Fan D."/>
            <person name="Zhang W."/>
            <person name="Liu G."/>
            <person name="Zhang L."/>
            <person name="Zhao L."/>
            <person name="Fang X."/>
            <person name="Chen L."/>
            <person name="Dong Y."/>
            <person name="Chen Y."/>
            <person name="Ding Y."/>
            <person name="Zhao R."/>
            <person name="Feng M."/>
            <person name="Zhu Y."/>
            <person name="Feng Y."/>
            <person name="Jiang X."/>
            <person name="Zhu D."/>
            <person name="Xiang H."/>
            <person name="Feng X."/>
            <person name="Li S."/>
            <person name="Wang J."/>
            <person name="Zhang G."/>
            <person name="Kronforst M.R."/>
            <person name="Wang W."/>
        </authorList>
    </citation>
    <scope>NUCLEOTIDE SEQUENCE [LARGE SCALE GENOMIC DNA]</scope>
    <source>
        <strain evidence="2">Ya'a_city_454_Pm</strain>
        <tissue evidence="2">Whole body</tissue>
    </source>
</reference>
<feature type="region of interest" description="Disordered" evidence="1">
    <location>
        <begin position="331"/>
        <end position="360"/>
    </location>
</feature>
<evidence type="ECO:0000313" key="3">
    <source>
        <dbReference type="Proteomes" id="UP000053240"/>
    </source>
</evidence>
<organism evidence="2 3">
    <name type="scientific">Papilio machaon</name>
    <name type="common">Old World swallowtail butterfly</name>
    <dbReference type="NCBI Taxonomy" id="76193"/>
    <lineage>
        <taxon>Eukaryota</taxon>
        <taxon>Metazoa</taxon>
        <taxon>Ecdysozoa</taxon>
        <taxon>Arthropoda</taxon>
        <taxon>Hexapoda</taxon>
        <taxon>Insecta</taxon>
        <taxon>Pterygota</taxon>
        <taxon>Neoptera</taxon>
        <taxon>Endopterygota</taxon>
        <taxon>Lepidoptera</taxon>
        <taxon>Glossata</taxon>
        <taxon>Ditrysia</taxon>
        <taxon>Papilionoidea</taxon>
        <taxon>Papilionidae</taxon>
        <taxon>Papilioninae</taxon>
        <taxon>Papilio</taxon>
    </lineage>
</organism>